<keyword evidence="2" id="KW-0805">Transcription regulation</keyword>
<dbReference type="RefSeq" id="WP_187084365.1">
    <property type="nucleotide sequence ID" value="NZ_JACORU010000013.1"/>
</dbReference>
<dbReference type="Gene3D" id="1.10.10.10">
    <property type="entry name" value="Winged helix-like DNA-binding domain superfamily/Winged helix DNA-binding domain"/>
    <property type="match status" value="1"/>
</dbReference>
<keyword evidence="3" id="KW-0238">DNA-binding</keyword>
<comment type="similarity">
    <text evidence="1">Belongs to the LysR transcriptional regulatory family.</text>
</comment>
<evidence type="ECO:0000256" key="2">
    <source>
        <dbReference type="ARBA" id="ARBA00023015"/>
    </source>
</evidence>
<dbReference type="PROSITE" id="PS50931">
    <property type="entry name" value="HTH_LYSR"/>
    <property type="match status" value="1"/>
</dbReference>
<dbReference type="PANTHER" id="PTHR30293">
    <property type="entry name" value="TRANSCRIPTIONAL REGULATORY PROTEIN NAC-RELATED"/>
    <property type="match status" value="1"/>
</dbReference>
<dbReference type="AlphaFoldDB" id="A0A923ME86"/>
<keyword evidence="4" id="KW-0010">Activator</keyword>
<name>A0A923ME86_9BURK</name>
<proteinExistence type="inferred from homology"/>
<dbReference type="SUPFAM" id="SSF46785">
    <property type="entry name" value="Winged helix' DNA-binding domain"/>
    <property type="match status" value="1"/>
</dbReference>
<evidence type="ECO:0000256" key="4">
    <source>
        <dbReference type="ARBA" id="ARBA00023159"/>
    </source>
</evidence>
<sequence length="310" mass="33489">MDLKQLRALLTVSETRSVTRAAAVLHLVQPAVSRQLRLLEEEMGAPLFTRERNGMELTDAGKLLAEHARRALRELDQARGEIQSASVAVSGVVNLGLLPSTCDLIAGPIAAGVKNKYPGVKLRVITGYAGHLQQWLLAGDLDAALLYDREPTPTLAIEPLLDESLYIVGLPVSGLALRKPRRLSFLTGKPVILPSAPHGIRALVEHECAVQKVTLDVVAEADAMNLQKTFVQHGLGYTVLPGAAILDDVARGVLAAAPMNPALRRRVVSAWPAQKRITRATQCVLDEMRVAVNECVTKGRWAGANLIARR</sequence>
<organism evidence="7 8">
    <name type="scientific">Ramlibacter albus</name>
    <dbReference type="NCBI Taxonomy" id="2079448"/>
    <lineage>
        <taxon>Bacteria</taxon>
        <taxon>Pseudomonadati</taxon>
        <taxon>Pseudomonadota</taxon>
        <taxon>Betaproteobacteria</taxon>
        <taxon>Burkholderiales</taxon>
        <taxon>Comamonadaceae</taxon>
        <taxon>Ramlibacter</taxon>
    </lineage>
</organism>
<feature type="domain" description="HTH lysR-type" evidence="6">
    <location>
        <begin position="1"/>
        <end position="58"/>
    </location>
</feature>
<evidence type="ECO:0000256" key="5">
    <source>
        <dbReference type="ARBA" id="ARBA00023163"/>
    </source>
</evidence>
<dbReference type="EMBL" id="JACORU010000013">
    <property type="protein sequence ID" value="MBC5767878.1"/>
    <property type="molecule type" value="Genomic_DNA"/>
</dbReference>
<evidence type="ECO:0000313" key="7">
    <source>
        <dbReference type="EMBL" id="MBC5767878.1"/>
    </source>
</evidence>
<dbReference type="PRINTS" id="PR00039">
    <property type="entry name" value="HTHLYSR"/>
</dbReference>
<reference evidence="7" key="1">
    <citation type="submission" date="2020-08" db="EMBL/GenBank/DDBJ databases">
        <title>Ramlibacter sp. GTP1 16S ribosomal RNA gene genome sequencing and assembly.</title>
        <authorList>
            <person name="Kang M."/>
        </authorList>
    </citation>
    <scope>NUCLEOTIDE SEQUENCE</scope>
    <source>
        <strain evidence="7">GTP1</strain>
    </source>
</reference>
<dbReference type="GO" id="GO:2000142">
    <property type="term" value="P:regulation of DNA-templated transcription initiation"/>
    <property type="evidence" value="ECO:0007669"/>
    <property type="project" value="TreeGrafter"/>
</dbReference>
<dbReference type="GO" id="GO:0003700">
    <property type="term" value="F:DNA-binding transcription factor activity"/>
    <property type="evidence" value="ECO:0007669"/>
    <property type="project" value="InterPro"/>
</dbReference>
<dbReference type="Pfam" id="PF03466">
    <property type="entry name" value="LysR_substrate"/>
    <property type="match status" value="1"/>
</dbReference>
<dbReference type="Gene3D" id="3.40.190.290">
    <property type="match status" value="1"/>
</dbReference>
<dbReference type="InterPro" id="IPR036390">
    <property type="entry name" value="WH_DNA-bd_sf"/>
</dbReference>
<dbReference type="FunFam" id="1.10.10.10:FF:000001">
    <property type="entry name" value="LysR family transcriptional regulator"/>
    <property type="match status" value="1"/>
</dbReference>
<evidence type="ECO:0000313" key="8">
    <source>
        <dbReference type="Proteomes" id="UP000596827"/>
    </source>
</evidence>
<keyword evidence="8" id="KW-1185">Reference proteome</keyword>
<evidence type="ECO:0000256" key="3">
    <source>
        <dbReference type="ARBA" id="ARBA00023125"/>
    </source>
</evidence>
<dbReference type="GO" id="GO:0003677">
    <property type="term" value="F:DNA binding"/>
    <property type="evidence" value="ECO:0007669"/>
    <property type="project" value="UniProtKB-KW"/>
</dbReference>
<evidence type="ECO:0000256" key="1">
    <source>
        <dbReference type="ARBA" id="ARBA00009437"/>
    </source>
</evidence>
<comment type="caution">
    <text evidence="7">The sequence shown here is derived from an EMBL/GenBank/DDBJ whole genome shotgun (WGS) entry which is preliminary data.</text>
</comment>
<dbReference type="Pfam" id="PF00126">
    <property type="entry name" value="HTH_1"/>
    <property type="match status" value="1"/>
</dbReference>
<gene>
    <name evidence="7" type="ORF">H8R02_25675</name>
</gene>
<dbReference type="SUPFAM" id="SSF53850">
    <property type="entry name" value="Periplasmic binding protein-like II"/>
    <property type="match status" value="1"/>
</dbReference>
<evidence type="ECO:0000259" key="6">
    <source>
        <dbReference type="PROSITE" id="PS50931"/>
    </source>
</evidence>
<dbReference type="Proteomes" id="UP000596827">
    <property type="component" value="Unassembled WGS sequence"/>
</dbReference>
<accession>A0A923ME86</accession>
<dbReference type="PANTHER" id="PTHR30293:SF0">
    <property type="entry name" value="NITROGEN ASSIMILATION REGULATORY PROTEIN NAC"/>
    <property type="match status" value="1"/>
</dbReference>
<keyword evidence="5" id="KW-0804">Transcription</keyword>
<dbReference type="InterPro" id="IPR005119">
    <property type="entry name" value="LysR_subst-bd"/>
</dbReference>
<dbReference type="InterPro" id="IPR000847">
    <property type="entry name" value="LysR_HTH_N"/>
</dbReference>
<dbReference type="InterPro" id="IPR036388">
    <property type="entry name" value="WH-like_DNA-bd_sf"/>
</dbReference>
<protein>
    <submittedName>
        <fullName evidence="7">LysR family transcriptional regulator</fullName>
    </submittedName>
</protein>